<dbReference type="Proteomes" id="UP000008177">
    <property type="component" value="Unplaced contigs"/>
</dbReference>
<proteinExistence type="predicted"/>
<dbReference type="EMBL" id="FQ790352">
    <property type="protein sequence ID" value="CCD54840.1"/>
    <property type="molecule type" value="Genomic_DNA"/>
</dbReference>
<dbReference type="InParanoid" id="G2YTT0"/>
<gene>
    <name evidence="1" type="ORF">BofuT4_uP161290.1</name>
</gene>
<evidence type="ECO:0000313" key="1">
    <source>
        <dbReference type="EMBL" id="CCD54840.1"/>
    </source>
</evidence>
<dbReference type="AlphaFoldDB" id="G2YTT0"/>
<protein>
    <submittedName>
        <fullName evidence="1">Uncharacterized protein</fullName>
    </submittedName>
</protein>
<organism evidence="1 2">
    <name type="scientific">Botryotinia fuckeliana (strain T4)</name>
    <name type="common">Noble rot fungus</name>
    <name type="synonym">Botrytis cinerea</name>
    <dbReference type="NCBI Taxonomy" id="999810"/>
    <lineage>
        <taxon>Eukaryota</taxon>
        <taxon>Fungi</taxon>
        <taxon>Dikarya</taxon>
        <taxon>Ascomycota</taxon>
        <taxon>Pezizomycotina</taxon>
        <taxon>Leotiomycetes</taxon>
        <taxon>Helotiales</taxon>
        <taxon>Sclerotiniaceae</taxon>
        <taxon>Botrytis</taxon>
    </lineage>
</organism>
<sequence>MSLKKVIFLVDLESVAKNNSDVKGIYGASDNFTFTLCSLPDRKAEKIK</sequence>
<accession>G2YTT0</accession>
<evidence type="ECO:0000313" key="2">
    <source>
        <dbReference type="Proteomes" id="UP000008177"/>
    </source>
</evidence>
<reference evidence="2" key="1">
    <citation type="journal article" date="2011" name="PLoS Genet.">
        <title>Genomic analysis of the necrotrophic fungal pathogens Sclerotinia sclerotiorum and Botrytis cinerea.</title>
        <authorList>
            <person name="Amselem J."/>
            <person name="Cuomo C.A."/>
            <person name="van Kan J.A."/>
            <person name="Viaud M."/>
            <person name="Benito E.P."/>
            <person name="Couloux A."/>
            <person name="Coutinho P.M."/>
            <person name="de Vries R.P."/>
            <person name="Dyer P.S."/>
            <person name="Fillinger S."/>
            <person name="Fournier E."/>
            <person name="Gout L."/>
            <person name="Hahn M."/>
            <person name="Kohn L."/>
            <person name="Lapalu N."/>
            <person name="Plummer K.M."/>
            <person name="Pradier J.M."/>
            <person name="Quevillon E."/>
            <person name="Sharon A."/>
            <person name="Simon A."/>
            <person name="ten Have A."/>
            <person name="Tudzynski B."/>
            <person name="Tudzynski P."/>
            <person name="Wincker P."/>
            <person name="Andrew M."/>
            <person name="Anthouard V."/>
            <person name="Beever R.E."/>
            <person name="Beffa R."/>
            <person name="Benoit I."/>
            <person name="Bouzid O."/>
            <person name="Brault B."/>
            <person name="Chen Z."/>
            <person name="Choquer M."/>
            <person name="Collemare J."/>
            <person name="Cotton P."/>
            <person name="Danchin E.G."/>
            <person name="Da Silva C."/>
            <person name="Gautier A."/>
            <person name="Giraud C."/>
            <person name="Giraud T."/>
            <person name="Gonzalez C."/>
            <person name="Grossetete S."/>
            <person name="Guldener U."/>
            <person name="Henrissat B."/>
            <person name="Howlett B.J."/>
            <person name="Kodira C."/>
            <person name="Kretschmer M."/>
            <person name="Lappartient A."/>
            <person name="Leroch M."/>
            <person name="Levis C."/>
            <person name="Mauceli E."/>
            <person name="Neuveglise C."/>
            <person name="Oeser B."/>
            <person name="Pearson M."/>
            <person name="Poulain J."/>
            <person name="Poussereau N."/>
            <person name="Quesneville H."/>
            <person name="Rascle C."/>
            <person name="Schumacher J."/>
            <person name="Segurens B."/>
            <person name="Sexton A."/>
            <person name="Silva E."/>
            <person name="Sirven C."/>
            <person name="Soanes D.M."/>
            <person name="Talbot N.J."/>
            <person name="Templeton M."/>
            <person name="Yandava C."/>
            <person name="Yarden O."/>
            <person name="Zeng Q."/>
            <person name="Rollins J.A."/>
            <person name="Lebrun M.H."/>
            <person name="Dickman M."/>
        </authorList>
    </citation>
    <scope>NUCLEOTIDE SEQUENCE [LARGE SCALE GENOMIC DNA]</scope>
    <source>
        <strain evidence="2">T4</strain>
    </source>
</reference>
<dbReference type="HOGENOM" id="CLU_3159899_0_0_1"/>
<name>G2YTT0_BOTF4</name>